<dbReference type="PANTHER" id="PTHR36896:SF2">
    <property type="entry name" value="OS01G0729500 PROTEIN"/>
    <property type="match status" value="1"/>
</dbReference>
<keyword evidence="3" id="KW-1185">Reference proteome</keyword>
<evidence type="ECO:0000313" key="2">
    <source>
        <dbReference type="EMBL" id="KAL3616998.1"/>
    </source>
</evidence>
<feature type="signal peptide" evidence="1">
    <location>
        <begin position="1"/>
        <end position="26"/>
    </location>
</feature>
<protein>
    <submittedName>
        <fullName evidence="2">Uncharacterized protein</fullName>
    </submittedName>
</protein>
<evidence type="ECO:0000313" key="3">
    <source>
        <dbReference type="Proteomes" id="UP001632038"/>
    </source>
</evidence>
<dbReference type="EMBL" id="JAVIJP010000087">
    <property type="protein sequence ID" value="KAL3616998.1"/>
    <property type="molecule type" value="Genomic_DNA"/>
</dbReference>
<gene>
    <name evidence="2" type="ORF">CASFOL_039392</name>
</gene>
<name>A0ABD3BIG0_9LAMI</name>
<sequence length="111" mass="12648">MPIIKPLIFYFCLISILTHLSNPSDAAVVPTEAVARNHIRGQKLPASETIIKTLKRSNRVGRKRDCREMDSRSDCAQSPKCRWCRSDALDDTCFSKSEAWRLPSQVFSCEF</sequence>
<dbReference type="AlphaFoldDB" id="A0ABD3BIG0"/>
<proteinExistence type="predicted"/>
<organism evidence="2 3">
    <name type="scientific">Castilleja foliolosa</name>
    <dbReference type="NCBI Taxonomy" id="1961234"/>
    <lineage>
        <taxon>Eukaryota</taxon>
        <taxon>Viridiplantae</taxon>
        <taxon>Streptophyta</taxon>
        <taxon>Embryophyta</taxon>
        <taxon>Tracheophyta</taxon>
        <taxon>Spermatophyta</taxon>
        <taxon>Magnoliopsida</taxon>
        <taxon>eudicotyledons</taxon>
        <taxon>Gunneridae</taxon>
        <taxon>Pentapetalae</taxon>
        <taxon>asterids</taxon>
        <taxon>lamiids</taxon>
        <taxon>Lamiales</taxon>
        <taxon>Orobanchaceae</taxon>
        <taxon>Pedicularideae</taxon>
        <taxon>Castillejinae</taxon>
        <taxon>Castilleja</taxon>
    </lineage>
</organism>
<comment type="caution">
    <text evidence="2">The sequence shown here is derived from an EMBL/GenBank/DDBJ whole genome shotgun (WGS) entry which is preliminary data.</text>
</comment>
<reference evidence="3" key="1">
    <citation type="journal article" date="2024" name="IScience">
        <title>Strigolactones Initiate the Formation of Haustorium-like Structures in Castilleja.</title>
        <authorList>
            <person name="Buerger M."/>
            <person name="Peterson D."/>
            <person name="Chory J."/>
        </authorList>
    </citation>
    <scope>NUCLEOTIDE SEQUENCE [LARGE SCALE GENOMIC DNA]</scope>
</reference>
<feature type="chain" id="PRO_5044830221" evidence="1">
    <location>
        <begin position="27"/>
        <end position="111"/>
    </location>
</feature>
<dbReference type="Proteomes" id="UP001632038">
    <property type="component" value="Unassembled WGS sequence"/>
</dbReference>
<keyword evidence="1" id="KW-0732">Signal</keyword>
<accession>A0ABD3BIG0</accession>
<dbReference type="PANTHER" id="PTHR36896">
    <property type="entry name" value="OS01G0729500 PROTEIN"/>
    <property type="match status" value="1"/>
</dbReference>
<evidence type="ECO:0000256" key="1">
    <source>
        <dbReference type="SAM" id="SignalP"/>
    </source>
</evidence>